<dbReference type="PATRIC" id="fig|1003195.29.peg.1101"/>
<keyword evidence="3" id="KW-1185">Reference proteome</keyword>
<proteinExistence type="predicted"/>
<dbReference type="STRING" id="1003195.SCATT_10930"/>
<organism evidence="2 3">
    <name type="scientific">Streptantibioticus cattleyicolor (strain ATCC 35852 / DSM 46488 / JCM 4925 / NBRC 14057 / NRRL 8057)</name>
    <name type="common">Streptomyces cattleya</name>
    <dbReference type="NCBI Taxonomy" id="1003195"/>
    <lineage>
        <taxon>Bacteria</taxon>
        <taxon>Bacillati</taxon>
        <taxon>Actinomycetota</taxon>
        <taxon>Actinomycetes</taxon>
        <taxon>Kitasatosporales</taxon>
        <taxon>Streptomycetaceae</taxon>
        <taxon>Streptantibioticus</taxon>
    </lineage>
</organism>
<dbReference type="AlphaFoldDB" id="G8WPW2"/>
<accession>G8WPW2</accession>
<gene>
    <name evidence="2" type="ordered locus">SCATT_10930</name>
</gene>
<dbReference type="KEGG" id="scy:SCATT_10930"/>
<name>G8WPW2_STREN</name>
<dbReference type="EMBL" id="CP003219">
    <property type="protein sequence ID" value="AEW93464.1"/>
    <property type="molecule type" value="Genomic_DNA"/>
</dbReference>
<evidence type="ECO:0000313" key="2">
    <source>
        <dbReference type="EMBL" id="AEW93464.1"/>
    </source>
</evidence>
<dbReference type="HOGENOM" id="CLU_3066566_0_0_11"/>
<sequence length="53" mass="5970">MFIPDTYCLPVLTSVVHRGSPRPPDCSETAPRHHRHAGPDPYRQHGCPPRRVA</sequence>
<evidence type="ECO:0000256" key="1">
    <source>
        <dbReference type="SAM" id="MobiDB-lite"/>
    </source>
</evidence>
<protein>
    <submittedName>
        <fullName evidence="2">Uncharacterized protein</fullName>
    </submittedName>
</protein>
<reference evidence="3" key="1">
    <citation type="submission" date="2011-12" db="EMBL/GenBank/DDBJ databases">
        <title>Complete genome sequence of Streptomyces cattleya strain DSM 46488.</title>
        <authorList>
            <person name="Ou H.-Y."/>
            <person name="Li P."/>
            <person name="Zhao C."/>
            <person name="O'Hagan D."/>
            <person name="Deng Z."/>
        </authorList>
    </citation>
    <scope>NUCLEOTIDE SEQUENCE [LARGE SCALE GENOMIC DNA]</scope>
    <source>
        <strain evidence="3">ATCC 35852 / DSM 46488 / JCM 4925 / NBRC 14057 / NRRL 8057</strain>
    </source>
</reference>
<feature type="region of interest" description="Disordered" evidence="1">
    <location>
        <begin position="18"/>
        <end position="53"/>
    </location>
</feature>
<dbReference type="Proteomes" id="UP000007842">
    <property type="component" value="Chromosome"/>
</dbReference>
<evidence type="ECO:0000313" key="3">
    <source>
        <dbReference type="Proteomes" id="UP000007842"/>
    </source>
</evidence>